<dbReference type="SMART" id="SM00406">
    <property type="entry name" value="IGv"/>
    <property type="match status" value="2"/>
</dbReference>
<dbReference type="InterPro" id="IPR051713">
    <property type="entry name" value="T-cell_Activation_Regulation"/>
</dbReference>
<evidence type="ECO:0000256" key="5">
    <source>
        <dbReference type="ARBA" id="ARBA00022989"/>
    </source>
</evidence>
<keyword evidence="7" id="KW-1015">Disulfide bond</keyword>
<dbReference type="SMART" id="SM00409">
    <property type="entry name" value="IG"/>
    <property type="match status" value="4"/>
</dbReference>
<dbReference type="InterPro" id="IPR003598">
    <property type="entry name" value="Ig_sub2"/>
</dbReference>
<evidence type="ECO:0000256" key="3">
    <source>
        <dbReference type="ARBA" id="ARBA00022692"/>
    </source>
</evidence>
<keyword evidence="6 12" id="KW-0472">Membrane</keyword>
<accession>A0A7J6CM91</accession>
<evidence type="ECO:0000256" key="2">
    <source>
        <dbReference type="ARBA" id="ARBA00022475"/>
    </source>
</evidence>
<evidence type="ECO:0000256" key="6">
    <source>
        <dbReference type="ARBA" id="ARBA00023136"/>
    </source>
</evidence>
<feature type="domain" description="Ig-like" evidence="13">
    <location>
        <begin position="45"/>
        <end position="147"/>
    </location>
</feature>
<name>A0A7J6CM91_9TELE</name>
<feature type="region of interest" description="Disordered" evidence="11">
    <location>
        <begin position="878"/>
        <end position="927"/>
    </location>
</feature>
<keyword evidence="5 12" id="KW-1133">Transmembrane helix</keyword>
<dbReference type="Pfam" id="PF07686">
    <property type="entry name" value="V-set"/>
    <property type="match status" value="2"/>
</dbReference>
<keyword evidence="9" id="KW-0325">Glycoprotein</keyword>
<feature type="region of interest" description="Disordered" evidence="11">
    <location>
        <begin position="780"/>
        <end position="824"/>
    </location>
</feature>
<dbReference type="PANTHER" id="PTHR25466:SF14">
    <property type="entry name" value="BUTYROPHILIN SUBFAMILY 2 MEMBER A2-LIKE-RELATED"/>
    <property type="match status" value="1"/>
</dbReference>
<keyword evidence="15" id="KW-1185">Reference proteome</keyword>
<dbReference type="InterPro" id="IPR003599">
    <property type="entry name" value="Ig_sub"/>
</dbReference>
<feature type="transmembrane region" description="Helical" evidence="12">
    <location>
        <begin position="729"/>
        <end position="747"/>
    </location>
</feature>
<keyword evidence="3 12" id="KW-0812">Transmembrane</keyword>
<evidence type="ECO:0000256" key="8">
    <source>
        <dbReference type="ARBA" id="ARBA00023170"/>
    </source>
</evidence>
<evidence type="ECO:0000313" key="15">
    <source>
        <dbReference type="Proteomes" id="UP000579812"/>
    </source>
</evidence>
<dbReference type="Gene3D" id="2.60.40.10">
    <property type="entry name" value="Immunoglobulins"/>
    <property type="match status" value="6"/>
</dbReference>
<comment type="caution">
    <text evidence="14">The sequence shown here is derived from an EMBL/GenBank/DDBJ whole genome shotgun (WGS) entry which is preliminary data.</text>
</comment>
<dbReference type="AlphaFoldDB" id="A0A7J6CM91"/>
<dbReference type="GO" id="GO:0042130">
    <property type="term" value="P:negative regulation of T cell proliferation"/>
    <property type="evidence" value="ECO:0007669"/>
    <property type="project" value="TreeGrafter"/>
</dbReference>
<evidence type="ECO:0000256" key="10">
    <source>
        <dbReference type="ARBA" id="ARBA00023319"/>
    </source>
</evidence>
<evidence type="ECO:0000313" key="14">
    <source>
        <dbReference type="EMBL" id="KAF4108340.1"/>
    </source>
</evidence>
<dbReference type="SMART" id="SM00408">
    <property type="entry name" value="IGc2"/>
    <property type="match status" value="2"/>
</dbReference>
<evidence type="ECO:0000256" key="9">
    <source>
        <dbReference type="ARBA" id="ARBA00023180"/>
    </source>
</evidence>
<protein>
    <recommendedName>
        <fullName evidence="13">Ig-like domain-containing protein</fullName>
    </recommendedName>
</protein>
<dbReference type="GO" id="GO:0031295">
    <property type="term" value="P:T cell costimulation"/>
    <property type="evidence" value="ECO:0007669"/>
    <property type="project" value="TreeGrafter"/>
</dbReference>
<keyword evidence="2" id="KW-1003">Cell membrane</keyword>
<dbReference type="PROSITE" id="PS50835">
    <property type="entry name" value="IG_LIKE"/>
    <property type="match status" value="4"/>
</dbReference>
<dbReference type="GO" id="GO:0042102">
    <property type="term" value="P:positive regulation of T cell proliferation"/>
    <property type="evidence" value="ECO:0007669"/>
    <property type="project" value="TreeGrafter"/>
</dbReference>
<evidence type="ECO:0000256" key="12">
    <source>
        <dbReference type="SAM" id="Phobius"/>
    </source>
</evidence>
<keyword evidence="4" id="KW-0732">Signal</keyword>
<keyword evidence="10" id="KW-0393">Immunoglobulin domain</keyword>
<dbReference type="GO" id="GO:0071222">
    <property type="term" value="P:cellular response to lipopolysaccharide"/>
    <property type="evidence" value="ECO:0007669"/>
    <property type="project" value="TreeGrafter"/>
</dbReference>
<reference evidence="14 15" key="1">
    <citation type="submission" date="2020-04" db="EMBL/GenBank/DDBJ databases">
        <title>Chromosome-level genome assembly of a cyprinid fish Onychostoma macrolepis by integration of Nanopore Sequencing, Bionano and Hi-C technology.</title>
        <authorList>
            <person name="Wang D."/>
        </authorList>
    </citation>
    <scope>NUCLEOTIDE SEQUENCE [LARGE SCALE GENOMIC DNA]</scope>
    <source>
        <strain evidence="14">SWU-2019</strain>
        <tissue evidence="14">Muscle</tissue>
    </source>
</reference>
<feature type="compositionally biased region" description="Basic and acidic residues" evidence="11">
    <location>
        <begin position="881"/>
        <end position="897"/>
    </location>
</feature>
<organism evidence="14 15">
    <name type="scientific">Onychostoma macrolepis</name>
    <dbReference type="NCBI Taxonomy" id="369639"/>
    <lineage>
        <taxon>Eukaryota</taxon>
        <taxon>Metazoa</taxon>
        <taxon>Chordata</taxon>
        <taxon>Craniata</taxon>
        <taxon>Vertebrata</taxon>
        <taxon>Euteleostomi</taxon>
        <taxon>Actinopterygii</taxon>
        <taxon>Neopterygii</taxon>
        <taxon>Teleostei</taxon>
        <taxon>Ostariophysi</taxon>
        <taxon>Cypriniformes</taxon>
        <taxon>Cyprinidae</taxon>
        <taxon>Acrossocheilinae</taxon>
        <taxon>Onychostoma</taxon>
    </lineage>
</organism>
<feature type="domain" description="Ig-like" evidence="13">
    <location>
        <begin position="526"/>
        <end position="607"/>
    </location>
</feature>
<feature type="domain" description="Ig-like" evidence="13">
    <location>
        <begin position="393"/>
        <end position="515"/>
    </location>
</feature>
<comment type="subcellular location">
    <subcellularLocation>
        <location evidence="1">Cell membrane</location>
        <topology evidence="1">Single-pass type I membrane protein</topology>
    </subcellularLocation>
</comment>
<dbReference type="GO" id="GO:0006955">
    <property type="term" value="P:immune response"/>
    <property type="evidence" value="ECO:0007669"/>
    <property type="project" value="TreeGrafter"/>
</dbReference>
<proteinExistence type="predicted"/>
<dbReference type="InterPro" id="IPR013106">
    <property type="entry name" value="Ig_V-set"/>
</dbReference>
<dbReference type="EMBL" id="JAAMOB010000010">
    <property type="protein sequence ID" value="KAF4108340.1"/>
    <property type="molecule type" value="Genomic_DNA"/>
</dbReference>
<dbReference type="InterPro" id="IPR007110">
    <property type="entry name" value="Ig-like_dom"/>
</dbReference>
<evidence type="ECO:0000256" key="11">
    <source>
        <dbReference type="SAM" id="MobiDB-lite"/>
    </source>
</evidence>
<feature type="region of interest" description="Disordered" evidence="11">
    <location>
        <begin position="379"/>
        <end position="410"/>
    </location>
</feature>
<dbReference type="CDD" id="cd16091">
    <property type="entry name" value="IgV_HHLA2"/>
    <property type="match status" value="1"/>
</dbReference>
<dbReference type="Proteomes" id="UP000579812">
    <property type="component" value="Unassembled WGS sequence"/>
</dbReference>
<dbReference type="InterPro" id="IPR036179">
    <property type="entry name" value="Ig-like_dom_sf"/>
</dbReference>
<evidence type="ECO:0000259" key="13">
    <source>
        <dbReference type="PROSITE" id="PS50835"/>
    </source>
</evidence>
<evidence type="ECO:0000256" key="1">
    <source>
        <dbReference type="ARBA" id="ARBA00004251"/>
    </source>
</evidence>
<keyword evidence="8" id="KW-0675">Receptor</keyword>
<dbReference type="InterPro" id="IPR013783">
    <property type="entry name" value="Ig-like_fold"/>
</dbReference>
<feature type="compositionally biased region" description="Polar residues" evidence="11">
    <location>
        <begin position="914"/>
        <end position="927"/>
    </location>
</feature>
<feature type="transmembrane region" description="Helical" evidence="12">
    <location>
        <begin position="347"/>
        <end position="368"/>
    </location>
</feature>
<evidence type="ECO:0000256" key="4">
    <source>
        <dbReference type="ARBA" id="ARBA00022729"/>
    </source>
</evidence>
<gene>
    <name evidence="14" type="ORF">G5714_011099</name>
</gene>
<dbReference type="FunFam" id="2.60.40.10:FF:000142">
    <property type="entry name" value="V-set domain-containing T-cell activation inhibitor 1"/>
    <property type="match status" value="1"/>
</dbReference>
<dbReference type="GO" id="GO:0007166">
    <property type="term" value="P:cell surface receptor signaling pathway"/>
    <property type="evidence" value="ECO:0007669"/>
    <property type="project" value="TreeGrafter"/>
</dbReference>
<dbReference type="GO" id="GO:0009897">
    <property type="term" value="C:external side of plasma membrane"/>
    <property type="evidence" value="ECO:0007669"/>
    <property type="project" value="TreeGrafter"/>
</dbReference>
<feature type="domain" description="Ig-like" evidence="13">
    <location>
        <begin position="239"/>
        <end position="336"/>
    </location>
</feature>
<dbReference type="PANTHER" id="PTHR25466">
    <property type="entry name" value="T-LYMPHOCYTE ACTIVATION ANTIGEN"/>
    <property type="match status" value="1"/>
</dbReference>
<evidence type="ECO:0000256" key="7">
    <source>
        <dbReference type="ARBA" id="ARBA00023157"/>
    </source>
</evidence>
<sequence>MSIFSEPSTKSKVVIKDLELQKGWPGGMWEGYVEVAGVCVACKVPEVRVTCIFSKDCILPCSFTPTSGDVKIQWFQQEALIFSVQPAGQRFNHGNMSLSSHSISEGNASLLVKQVDTRSKGRYKCVVNNVTVTYVVATVEAPIRTVSIDINPSGLIHCSTKDVYPAPVVQWSTEPRLSPAALQPITRMAPGGKSLFTVESILKQQNNSLDYIYVCNITSKYGTHTRTASLQLQEMTGFEGKDLVIPCKAPKKLQSFSLVWAFTIANKTTDILTYDSRTHKSRSFWDNAELEEDNALKGDVSLTLENTVGSEHSGIYTCTFSGAETQHLIQSRVVITSARQEKDFVKYNLWMLGIVVGLIALLALTLVIKRYRAKSKRNLESAQEDAEMQSMNPDKTSEETQARNKLTTQPSASHNAHVTCLFYEDCVLPCSFKPTGAVVIHWYKQQIPVHSYYYNKDQYGLQNKHFSGRTSLFNSQIAQGNASLVLRKVKVQDQGRYKCYTSTRKGNQETFVNLGVKALIQFVKLEMVEERVICLSQNIYPAPEVTWATDPPTDTRSLQNFTRKTSDSKGLFTIESSVSTIGNISDHSYFCSVVSADEMQVWTASLHHQEELFGEEGSGLLVPCVVPQPRHNFTLTWTFIRTTESIVIFTYDSRTRRIANLWESKAELDIDQAHLGNGSLHLLNPDSLGYSGAYICTFYGFQMRHQVQTHVNITVRVTDDDEYDCRRSWWGTAVSVFIFLITVSVALSRCFRLRGEHPVHGHSDINKRIRCSNKSELPVFERQGQDEPSRNGLESVETDIHKAPSNTTLYESSKPLKQHPDGFKNDVLPHTPTENSMINTCMIITDSSTPDTPEERHESRPQTPTGAIITLLTSEMNTEASDDKENERNELEAHSADGVEMESTVNKRFHNKYESSTSELSQINGFR</sequence>
<dbReference type="SUPFAM" id="SSF48726">
    <property type="entry name" value="Immunoglobulin"/>
    <property type="match status" value="4"/>
</dbReference>